<keyword evidence="3" id="KW-1185">Reference proteome</keyword>
<reference evidence="2" key="1">
    <citation type="journal article" date="2020" name="Stud. Mycol.">
        <title>101 Dothideomycetes genomes: a test case for predicting lifestyles and emergence of pathogens.</title>
        <authorList>
            <person name="Haridas S."/>
            <person name="Albert R."/>
            <person name="Binder M."/>
            <person name="Bloem J."/>
            <person name="Labutti K."/>
            <person name="Salamov A."/>
            <person name="Andreopoulos B."/>
            <person name="Baker S."/>
            <person name="Barry K."/>
            <person name="Bills G."/>
            <person name="Bluhm B."/>
            <person name="Cannon C."/>
            <person name="Castanera R."/>
            <person name="Culley D."/>
            <person name="Daum C."/>
            <person name="Ezra D."/>
            <person name="Gonzalez J."/>
            <person name="Henrissat B."/>
            <person name="Kuo A."/>
            <person name="Liang C."/>
            <person name="Lipzen A."/>
            <person name="Lutzoni F."/>
            <person name="Magnuson J."/>
            <person name="Mondo S."/>
            <person name="Nolan M."/>
            <person name="Ohm R."/>
            <person name="Pangilinan J."/>
            <person name="Park H.-J."/>
            <person name="Ramirez L."/>
            <person name="Alfaro M."/>
            <person name="Sun H."/>
            <person name="Tritt A."/>
            <person name="Yoshinaga Y."/>
            <person name="Zwiers L.-H."/>
            <person name="Turgeon B."/>
            <person name="Goodwin S."/>
            <person name="Spatafora J."/>
            <person name="Crous P."/>
            <person name="Grigoriev I."/>
        </authorList>
    </citation>
    <scope>NUCLEOTIDE SEQUENCE</scope>
    <source>
        <strain evidence="2">CBS 125425</strain>
    </source>
</reference>
<feature type="signal peptide" evidence="1">
    <location>
        <begin position="1"/>
        <end position="23"/>
    </location>
</feature>
<feature type="chain" id="PRO_5040172786" evidence="1">
    <location>
        <begin position="24"/>
        <end position="59"/>
    </location>
</feature>
<evidence type="ECO:0000256" key="1">
    <source>
        <dbReference type="SAM" id="SignalP"/>
    </source>
</evidence>
<evidence type="ECO:0000313" key="2">
    <source>
        <dbReference type="EMBL" id="KAF2732359.1"/>
    </source>
</evidence>
<sequence length="59" mass="6220">MDGRGGGVQVSVSLLQLLFGVQALPPSLGGGALPWVLFWTFDIHRGKLCRGGLSEVVKV</sequence>
<name>A0A9P4UZE6_9PLEO</name>
<evidence type="ECO:0000313" key="3">
    <source>
        <dbReference type="Proteomes" id="UP000799444"/>
    </source>
</evidence>
<dbReference type="Proteomes" id="UP000799444">
    <property type="component" value="Unassembled WGS sequence"/>
</dbReference>
<dbReference type="AlphaFoldDB" id="A0A9P4UZE6"/>
<organism evidence="2 3">
    <name type="scientific">Polyplosphaeria fusca</name>
    <dbReference type="NCBI Taxonomy" id="682080"/>
    <lineage>
        <taxon>Eukaryota</taxon>
        <taxon>Fungi</taxon>
        <taxon>Dikarya</taxon>
        <taxon>Ascomycota</taxon>
        <taxon>Pezizomycotina</taxon>
        <taxon>Dothideomycetes</taxon>
        <taxon>Pleosporomycetidae</taxon>
        <taxon>Pleosporales</taxon>
        <taxon>Tetraplosphaeriaceae</taxon>
        <taxon>Polyplosphaeria</taxon>
    </lineage>
</organism>
<dbReference type="EMBL" id="ML996178">
    <property type="protein sequence ID" value="KAF2732359.1"/>
    <property type="molecule type" value="Genomic_DNA"/>
</dbReference>
<protein>
    <submittedName>
        <fullName evidence="2">Uncharacterized protein</fullName>
    </submittedName>
</protein>
<gene>
    <name evidence="2" type="ORF">EJ04DRAFT_513931</name>
</gene>
<comment type="caution">
    <text evidence="2">The sequence shown here is derived from an EMBL/GenBank/DDBJ whole genome shotgun (WGS) entry which is preliminary data.</text>
</comment>
<accession>A0A9P4UZE6</accession>
<proteinExistence type="predicted"/>
<keyword evidence="1" id="KW-0732">Signal</keyword>